<evidence type="ECO:0000313" key="3">
    <source>
        <dbReference type="EMBL" id="NDL38310.1"/>
    </source>
</evidence>
<gene>
    <name evidence="3" type="ORF">GPY51_05825</name>
</gene>
<sequence length="310" mass="34591">MNSLTLSKVSLEELTLHQALSRHQQQFSWDNSHLTLDVISPPQTLDKVLIAHWQGQTFSFYCHAAELALWLAPDLQQADLTSLPQDLLLALLEYQSKMLPTLSWSALSTTSERRPLSACLRLRLERPGATLPLWLPEPSPLIAILPERQPGECLPIPLRLSLQWGAIILTLDVFRTLESGDVLLLPPQQQPDDPLLAYLEGRPWAYFKSHDHKLELITMHTLSPDSSDNTLPVTDLNDLEVHVSFEVGRQTLDLQTLTSLQPGSLLDLGVPSDGAVRILVNQKCLGSGRLVDIEGRLGVRVEHLSVEKQS</sequence>
<dbReference type="EMBL" id="WSFA01000010">
    <property type="protein sequence ID" value="NDL38310.1"/>
    <property type="molecule type" value="Genomic_DNA"/>
</dbReference>
<feature type="domain" description="Flagellar motor switch protein FliN-like C-terminal" evidence="2">
    <location>
        <begin position="235"/>
        <end position="303"/>
    </location>
</feature>
<dbReference type="GO" id="GO:0071978">
    <property type="term" value="P:bacterial-type flagellum-dependent swarming motility"/>
    <property type="evidence" value="ECO:0007669"/>
    <property type="project" value="TreeGrafter"/>
</dbReference>
<dbReference type="GO" id="GO:0009425">
    <property type="term" value="C:bacterial-type flagellum basal body"/>
    <property type="evidence" value="ECO:0007669"/>
    <property type="project" value="InterPro"/>
</dbReference>
<dbReference type="Pfam" id="PF01052">
    <property type="entry name" value="FliMN_C"/>
    <property type="match status" value="1"/>
</dbReference>
<reference evidence="3 4" key="1">
    <citation type="submission" date="2019-12" db="EMBL/GenBank/DDBJ databases">
        <title>Engineering Photorhabdus to improve their lethality against agricultural pests.</title>
        <authorList>
            <person name="Machado R.A.R."/>
        </authorList>
    </citation>
    <scope>NUCLEOTIDE SEQUENCE [LARGE SCALE GENOMIC DNA]</scope>
    <source>
        <strain evidence="3 4">EN01</strain>
    </source>
</reference>
<name>A0A6L9JL07_PHOLM</name>
<dbReference type="GO" id="GO:0050918">
    <property type="term" value="P:positive chemotaxis"/>
    <property type="evidence" value="ECO:0007669"/>
    <property type="project" value="TreeGrafter"/>
</dbReference>
<dbReference type="NCBIfam" id="TIGR02551">
    <property type="entry name" value="SpaO_YscQ"/>
    <property type="match status" value="1"/>
</dbReference>
<dbReference type="SUPFAM" id="SSF101801">
    <property type="entry name" value="Surface presentation of antigens (SPOA)"/>
    <property type="match status" value="1"/>
</dbReference>
<accession>A0A6L9JL07</accession>
<dbReference type="InterPro" id="IPR001172">
    <property type="entry name" value="FliN_T3SS_HrcQb"/>
</dbReference>
<evidence type="ECO:0000313" key="4">
    <source>
        <dbReference type="Proteomes" id="UP000479300"/>
    </source>
</evidence>
<dbReference type="InterPro" id="IPR001543">
    <property type="entry name" value="FliN-like_C"/>
</dbReference>
<proteinExistence type="inferred from homology"/>
<organism evidence="3 4">
    <name type="scientific">Photorhabdus laumondii subsp. laumondii</name>
    <name type="common">Photorhabdus luminescens subsp. laumondii</name>
    <dbReference type="NCBI Taxonomy" id="141679"/>
    <lineage>
        <taxon>Bacteria</taxon>
        <taxon>Pseudomonadati</taxon>
        <taxon>Pseudomonadota</taxon>
        <taxon>Gammaproteobacteria</taxon>
        <taxon>Enterobacterales</taxon>
        <taxon>Morganellaceae</taxon>
        <taxon>Photorhabdus</taxon>
    </lineage>
</organism>
<comment type="caution">
    <text evidence="3">The sequence shown here is derived from an EMBL/GenBank/DDBJ whole genome shotgun (WGS) entry which is preliminary data.</text>
</comment>
<dbReference type="InterPro" id="IPR013385">
    <property type="entry name" value="T3SS_SpaO/YscQ/SpaO"/>
</dbReference>
<dbReference type="KEGG" id="plum:A4R40_18760"/>
<dbReference type="PANTHER" id="PTHR30034:SF6">
    <property type="entry name" value="YOP PROTEINS TRANSLOCATION PROTEIN Q"/>
    <property type="match status" value="1"/>
</dbReference>
<evidence type="ECO:0000256" key="1">
    <source>
        <dbReference type="ARBA" id="ARBA00009226"/>
    </source>
</evidence>
<dbReference type="Proteomes" id="UP000479300">
    <property type="component" value="Unassembled WGS sequence"/>
</dbReference>
<dbReference type="AlphaFoldDB" id="A0A6L9JL07"/>
<dbReference type="GO" id="GO:0030254">
    <property type="term" value="P:protein secretion by the type III secretion system"/>
    <property type="evidence" value="ECO:0007669"/>
    <property type="project" value="InterPro"/>
</dbReference>
<evidence type="ECO:0000259" key="2">
    <source>
        <dbReference type="Pfam" id="PF01052"/>
    </source>
</evidence>
<dbReference type="Gene3D" id="2.30.330.10">
    <property type="entry name" value="SpoA-like"/>
    <property type="match status" value="1"/>
</dbReference>
<dbReference type="InterPro" id="IPR036429">
    <property type="entry name" value="SpoA-like_sf"/>
</dbReference>
<dbReference type="PRINTS" id="PR00956">
    <property type="entry name" value="FLGMOTORFLIN"/>
</dbReference>
<protein>
    <submittedName>
        <fullName evidence="3">YscQ/HrcQ family type III secretion apparatus protein</fullName>
    </submittedName>
</protein>
<dbReference type="GO" id="GO:0003774">
    <property type="term" value="F:cytoskeletal motor activity"/>
    <property type="evidence" value="ECO:0007669"/>
    <property type="project" value="InterPro"/>
</dbReference>
<dbReference type="RefSeq" id="WP_109791791.1">
    <property type="nucleotide sequence ID" value="NZ_CAWPGE010000021.1"/>
</dbReference>
<dbReference type="PANTHER" id="PTHR30034">
    <property type="entry name" value="FLAGELLAR MOTOR SWITCH PROTEIN FLIM"/>
    <property type="match status" value="1"/>
</dbReference>
<comment type="similarity">
    <text evidence="1">Belongs to the FliN/MopA/SpaO family.</text>
</comment>